<evidence type="ECO:0000256" key="8">
    <source>
        <dbReference type="ARBA" id="ARBA00023154"/>
    </source>
</evidence>
<keyword evidence="9 12" id="KW-0456">Lyase</keyword>
<name>A0AB33BI65_9LACO</name>
<dbReference type="Gene3D" id="3.20.20.70">
    <property type="entry name" value="Aldolase class I"/>
    <property type="match status" value="1"/>
</dbReference>
<evidence type="ECO:0000256" key="7">
    <source>
        <dbReference type="ARBA" id="ARBA00022915"/>
    </source>
</evidence>
<keyword evidence="6 12" id="KW-0028">Amino-acid biosynthesis</keyword>
<dbReference type="RefSeq" id="WP_065868666.1">
    <property type="nucleotide sequence ID" value="NZ_CP014907.1"/>
</dbReference>
<keyword evidence="7 12" id="KW-0220">Diaminopimelate biosynthesis</keyword>
<dbReference type="InterPro" id="IPR005263">
    <property type="entry name" value="DapA"/>
</dbReference>
<comment type="similarity">
    <text evidence="3 12 13">Belongs to the DapA family.</text>
</comment>
<dbReference type="PANTHER" id="PTHR12128">
    <property type="entry name" value="DIHYDRODIPICOLINATE SYNTHASE"/>
    <property type="match status" value="1"/>
</dbReference>
<evidence type="ECO:0000256" key="10">
    <source>
        <dbReference type="ARBA" id="ARBA00023270"/>
    </source>
</evidence>
<comment type="subcellular location">
    <subcellularLocation>
        <location evidence="12">Cytoplasm</location>
    </subcellularLocation>
</comment>
<evidence type="ECO:0000256" key="14">
    <source>
        <dbReference type="PIRSR" id="PIRSR001365-1"/>
    </source>
</evidence>
<evidence type="ECO:0000256" key="15">
    <source>
        <dbReference type="PIRSR" id="PIRSR001365-2"/>
    </source>
</evidence>
<dbReference type="HAMAP" id="MF_00418">
    <property type="entry name" value="DapA"/>
    <property type="match status" value="1"/>
</dbReference>
<dbReference type="InterPro" id="IPR013785">
    <property type="entry name" value="Aldolase_TIM"/>
</dbReference>
<dbReference type="InterPro" id="IPR020625">
    <property type="entry name" value="Schiff_base-form_aldolases_AS"/>
</dbReference>
<evidence type="ECO:0000256" key="6">
    <source>
        <dbReference type="ARBA" id="ARBA00022605"/>
    </source>
</evidence>
<dbReference type="InterPro" id="IPR002220">
    <property type="entry name" value="DapA-like"/>
</dbReference>
<keyword evidence="8 12" id="KW-0457">Lysine biosynthesis</keyword>
<evidence type="ECO:0000256" key="2">
    <source>
        <dbReference type="ARBA" id="ARBA00005120"/>
    </source>
</evidence>
<feature type="site" description="Part of a proton relay during catalysis" evidence="12">
    <location>
        <position position="110"/>
    </location>
</feature>
<comment type="caution">
    <text evidence="12">Was originally thought to be a dihydrodipicolinate synthase (DHDPS), catalyzing the condensation of (S)-aspartate-beta-semialdehyde [(S)-ASA] and pyruvate to dihydrodipicolinate (DHDP). However, it was shown in E.coli that the product of the enzymatic reaction is not dihydrodipicolinate but in fact (4S)-4-hydroxy-2,3,4,5-tetrahydro-(2S)-dipicolinic acid (HTPA), and that the consecutive dehydration reaction leading to DHDP is not spontaneous but catalyzed by DapB.</text>
</comment>
<evidence type="ECO:0000256" key="1">
    <source>
        <dbReference type="ARBA" id="ARBA00003294"/>
    </source>
</evidence>
<evidence type="ECO:0000256" key="5">
    <source>
        <dbReference type="ARBA" id="ARBA00022490"/>
    </source>
</evidence>
<dbReference type="CDD" id="cd00950">
    <property type="entry name" value="DHDPS"/>
    <property type="match status" value="1"/>
</dbReference>
<accession>A0AB33BI65</accession>
<evidence type="ECO:0000256" key="11">
    <source>
        <dbReference type="ARBA" id="ARBA00047836"/>
    </source>
</evidence>
<dbReference type="EMBL" id="CP014907">
    <property type="protein sequence ID" value="ANZ58938.1"/>
    <property type="molecule type" value="Genomic_DNA"/>
</dbReference>
<feature type="active site" description="Schiff-base intermediate with substrate" evidence="12 14">
    <location>
        <position position="164"/>
    </location>
</feature>
<dbReference type="PRINTS" id="PR00146">
    <property type="entry name" value="DHPICSNTHASE"/>
</dbReference>
<dbReference type="GO" id="GO:0019877">
    <property type="term" value="P:diaminopimelate biosynthetic process"/>
    <property type="evidence" value="ECO:0007669"/>
    <property type="project" value="UniProtKB-UniRule"/>
</dbReference>
<dbReference type="SUPFAM" id="SSF51569">
    <property type="entry name" value="Aldolase"/>
    <property type="match status" value="1"/>
</dbReference>
<dbReference type="GO" id="GO:0008840">
    <property type="term" value="F:4-hydroxy-tetrahydrodipicolinate synthase activity"/>
    <property type="evidence" value="ECO:0007669"/>
    <property type="project" value="UniProtKB-UniRule"/>
</dbReference>
<feature type="site" description="Part of a proton relay during catalysis" evidence="12">
    <location>
        <position position="46"/>
    </location>
</feature>
<comment type="subunit">
    <text evidence="12">Homotetramer; dimer of dimers.</text>
</comment>
<dbReference type="PIRSF" id="PIRSF001365">
    <property type="entry name" value="DHDPS"/>
    <property type="match status" value="1"/>
</dbReference>
<dbReference type="AlphaFoldDB" id="A0AB33BI65"/>
<feature type="active site" description="Proton donor/acceptor" evidence="12 14">
    <location>
        <position position="136"/>
    </location>
</feature>
<dbReference type="KEGG" id="lle:AYR59_02270"/>
<evidence type="ECO:0000313" key="16">
    <source>
        <dbReference type="EMBL" id="ANZ58938.1"/>
    </source>
</evidence>
<keyword evidence="10 12" id="KW-0704">Schiff base</keyword>
<dbReference type="PROSITE" id="PS00666">
    <property type="entry name" value="DHDPS_2"/>
    <property type="match status" value="1"/>
</dbReference>
<reference evidence="16 17" key="1">
    <citation type="submission" date="2016-03" db="EMBL/GenBank/DDBJ databases">
        <title>Pediococcus and Lactobacillus from brewery environment - whole genome sequencing and assembly.</title>
        <authorList>
            <person name="Behr J."/>
            <person name="Geissler A.J."/>
            <person name="Vogel R.F."/>
        </authorList>
    </citation>
    <scope>NUCLEOTIDE SEQUENCE [LARGE SCALE GENOMIC DNA]</scope>
    <source>
        <strain evidence="16 17">TMW 1.481</strain>
    </source>
</reference>
<proteinExistence type="inferred from homology"/>
<dbReference type="NCBIfam" id="TIGR00674">
    <property type="entry name" value="dapA"/>
    <property type="match status" value="1"/>
</dbReference>
<evidence type="ECO:0000256" key="3">
    <source>
        <dbReference type="ARBA" id="ARBA00007592"/>
    </source>
</evidence>
<dbReference type="SMART" id="SM01130">
    <property type="entry name" value="DHDPS"/>
    <property type="match status" value="1"/>
</dbReference>
<sequence length="294" mass="32409">MFENTDIITALVTPFDCHNQINYDALQKLVDRLLREGGNGFLIGGTTGETPTLTHDEKINLYQHFVKIVAGRAPIIAGTGSNSTAATIEFTQEVSKIDGIDAALVVVPYYNKPDQVGMKTHFKAVADASDLPIIMYNIPGRTGVTMDVETIVELSQYPNIVGVKQCGTMPEFEELVEKTPTDFLVYTGEDPQALFTRTVGGSGVISVASHLYMPEMREMFDAMGHYLTRAGQLQRYLTPKMQALFMYPSPSPVKFMLSRNGLNVGGCRLPITNLNESEQHKLLQALGEKELIND</sequence>
<comment type="catalytic activity">
    <reaction evidence="11 12">
        <text>L-aspartate 4-semialdehyde + pyruvate = (2S,4S)-4-hydroxy-2,3,4,5-tetrahydrodipicolinate + H2O + H(+)</text>
        <dbReference type="Rhea" id="RHEA:34171"/>
        <dbReference type="ChEBI" id="CHEBI:15361"/>
        <dbReference type="ChEBI" id="CHEBI:15377"/>
        <dbReference type="ChEBI" id="CHEBI:15378"/>
        <dbReference type="ChEBI" id="CHEBI:67139"/>
        <dbReference type="ChEBI" id="CHEBI:537519"/>
        <dbReference type="EC" id="4.3.3.7"/>
    </reaction>
</comment>
<dbReference type="Proteomes" id="UP000093346">
    <property type="component" value="Chromosome"/>
</dbReference>
<organism evidence="16 17">
    <name type="scientific">Fructilactobacillus lindneri</name>
    <dbReference type="NCBI Taxonomy" id="53444"/>
    <lineage>
        <taxon>Bacteria</taxon>
        <taxon>Bacillati</taxon>
        <taxon>Bacillota</taxon>
        <taxon>Bacilli</taxon>
        <taxon>Lactobacillales</taxon>
        <taxon>Lactobacillaceae</taxon>
        <taxon>Fructilactobacillus</taxon>
    </lineage>
</organism>
<dbReference type="GO" id="GO:0009089">
    <property type="term" value="P:lysine biosynthetic process via diaminopimelate"/>
    <property type="evidence" value="ECO:0007669"/>
    <property type="project" value="UniProtKB-UniRule"/>
</dbReference>
<comment type="pathway">
    <text evidence="2 12">Amino-acid biosynthesis; L-lysine biosynthesis via DAP pathway; (S)-tetrahydrodipicolinate from L-aspartate: step 3/4.</text>
</comment>
<dbReference type="Pfam" id="PF00701">
    <property type="entry name" value="DHDPS"/>
    <property type="match status" value="1"/>
</dbReference>
<dbReference type="PANTHER" id="PTHR12128:SF66">
    <property type="entry name" value="4-HYDROXY-2-OXOGLUTARATE ALDOLASE, MITOCHONDRIAL"/>
    <property type="match status" value="1"/>
</dbReference>
<protein>
    <recommendedName>
        <fullName evidence="4 12">4-hydroxy-tetrahydrodipicolinate synthase</fullName>
        <shortName evidence="12">HTPA synthase</shortName>
        <ecNumber evidence="4 12">4.3.3.7</ecNumber>
    </recommendedName>
</protein>
<evidence type="ECO:0000256" key="13">
    <source>
        <dbReference type="PIRNR" id="PIRNR001365"/>
    </source>
</evidence>
<dbReference type="EC" id="4.3.3.7" evidence="4 12"/>
<feature type="binding site" evidence="12 15">
    <location>
        <position position="47"/>
    </location>
    <ligand>
        <name>pyruvate</name>
        <dbReference type="ChEBI" id="CHEBI:15361"/>
    </ligand>
</feature>
<evidence type="ECO:0000256" key="4">
    <source>
        <dbReference type="ARBA" id="ARBA00012086"/>
    </source>
</evidence>
<evidence type="ECO:0000313" key="17">
    <source>
        <dbReference type="Proteomes" id="UP000093346"/>
    </source>
</evidence>
<comment type="function">
    <text evidence="1 12">Catalyzes the condensation of (S)-aspartate-beta-semialdehyde [(S)-ASA] and pyruvate to 4-hydroxy-tetrahydrodipicolinate (HTPA).</text>
</comment>
<keyword evidence="5 12" id="KW-0963">Cytoplasm</keyword>
<evidence type="ECO:0000256" key="9">
    <source>
        <dbReference type="ARBA" id="ARBA00023239"/>
    </source>
</evidence>
<dbReference type="GO" id="GO:0005829">
    <property type="term" value="C:cytosol"/>
    <property type="evidence" value="ECO:0007669"/>
    <property type="project" value="TreeGrafter"/>
</dbReference>
<evidence type="ECO:0000256" key="12">
    <source>
        <dbReference type="HAMAP-Rule" id="MF_00418"/>
    </source>
</evidence>
<gene>
    <name evidence="12" type="primary">dapA</name>
    <name evidence="16" type="ORF">AYR59_02270</name>
</gene>
<feature type="binding site" evidence="12 15">
    <location>
        <position position="205"/>
    </location>
    <ligand>
        <name>pyruvate</name>
        <dbReference type="ChEBI" id="CHEBI:15361"/>
    </ligand>
</feature>